<accession>A0A518DUI4</accession>
<keyword evidence="4 7" id="KW-0547">Nucleotide-binding</keyword>
<evidence type="ECO:0000256" key="8">
    <source>
        <dbReference type="SAM" id="MobiDB-lite"/>
    </source>
</evidence>
<feature type="domain" description="Protein kinase" evidence="10">
    <location>
        <begin position="26"/>
        <end position="283"/>
    </location>
</feature>
<dbReference type="GO" id="GO:0005524">
    <property type="term" value="F:ATP binding"/>
    <property type="evidence" value="ECO:0007669"/>
    <property type="project" value="UniProtKB-UniRule"/>
</dbReference>
<dbReference type="PANTHER" id="PTHR43289:SF6">
    <property type="entry name" value="SERINE_THREONINE-PROTEIN KINASE NEKL-3"/>
    <property type="match status" value="1"/>
</dbReference>
<evidence type="ECO:0000313" key="12">
    <source>
        <dbReference type="Proteomes" id="UP000317648"/>
    </source>
</evidence>
<dbReference type="InterPro" id="IPR017441">
    <property type="entry name" value="Protein_kinase_ATP_BS"/>
</dbReference>
<dbReference type="PROSITE" id="PS00108">
    <property type="entry name" value="PROTEIN_KINASE_ST"/>
    <property type="match status" value="1"/>
</dbReference>
<dbReference type="InterPro" id="IPR000719">
    <property type="entry name" value="Prot_kinase_dom"/>
</dbReference>
<dbReference type="PROSITE" id="PS50011">
    <property type="entry name" value="PROTEIN_KINASE_DOM"/>
    <property type="match status" value="1"/>
</dbReference>
<feature type="binding site" evidence="7">
    <location>
        <position position="55"/>
    </location>
    <ligand>
        <name>ATP</name>
        <dbReference type="ChEBI" id="CHEBI:30616"/>
    </ligand>
</feature>
<protein>
    <recommendedName>
        <fullName evidence="1">non-specific serine/threonine protein kinase</fullName>
        <ecNumber evidence="1">2.7.11.1</ecNumber>
    </recommendedName>
</protein>
<evidence type="ECO:0000256" key="6">
    <source>
        <dbReference type="ARBA" id="ARBA00022840"/>
    </source>
</evidence>
<evidence type="ECO:0000256" key="4">
    <source>
        <dbReference type="ARBA" id="ARBA00022741"/>
    </source>
</evidence>
<organism evidence="11 12">
    <name type="scientific">Lignipirellula cremea</name>
    <dbReference type="NCBI Taxonomy" id="2528010"/>
    <lineage>
        <taxon>Bacteria</taxon>
        <taxon>Pseudomonadati</taxon>
        <taxon>Planctomycetota</taxon>
        <taxon>Planctomycetia</taxon>
        <taxon>Pirellulales</taxon>
        <taxon>Pirellulaceae</taxon>
        <taxon>Lignipirellula</taxon>
    </lineage>
</organism>
<dbReference type="EMBL" id="CP036433">
    <property type="protein sequence ID" value="QDU95490.1"/>
    <property type="molecule type" value="Genomic_DNA"/>
</dbReference>
<dbReference type="InterPro" id="IPR011009">
    <property type="entry name" value="Kinase-like_dom_sf"/>
</dbReference>
<keyword evidence="6 7" id="KW-0067">ATP-binding</keyword>
<dbReference type="PROSITE" id="PS00107">
    <property type="entry name" value="PROTEIN_KINASE_ATP"/>
    <property type="match status" value="1"/>
</dbReference>
<dbReference type="Proteomes" id="UP000317648">
    <property type="component" value="Chromosome"/>
</dbReference>
<evidence type="ECO:0000256" key="7">
    <source>
        <dbReference type="PROSITE-ProRule" id="PRU10141"/>
    </source>
</evidence>
<keyword evidence="5 11" id="KW-0418">Kinase</keyword>
<dbReference type="PANTHER" id="PTHR43289">
    <property type="entry name" value="MITOGEN-ACTIVATED PROTEIN KINASE KINASE KINASE 20-RELATED"/>
    <property type="match status" value="1"/>
</dbReference>
<dbReference type="KEGG" id="lcre:Pla8534_33050"/>
<evidence type="ECO:0000256" key="9">
    <source>
        <dbReference type="SAM" id="Phobius"/>
    </source>
</evidence>
<dbReference type="RefSeq" id="WP_145054221.1">
    <property type="nucleotide sequence ID" value="NZ_CP036433.1"/>
</dbReference>
<keyword evidence="9" id="KW-0472">Membrane</keyword>
<proteinExistence type="predicted"/>
<keyword evidence="2" id="KW-0723">Serine/threonine-protein kinase</keyword>
<keyword evidence="3 11" id="KW-0808">Transferase</keyword>
<reference evidence="11 12" key="1">
    <citation type="submission" date="2019-02" db="EMBL/GenBank/DDBJ databases">
        <title>Deep-cultivation of Planctomycetes and their phenomic and genomic characterization uncovers novel biology.</title>
        <authorList>
            <person name="Wiegand S."/>
            <person name="Jogler M."/>
            <person name="Boedeker C."/>
            <person name="Pinto D."/>
            <person name="Vollmers J."/>
            <person name="Rivas-Marin E."/>
            <person name="Kohn T."/>
            <person name="Peeters S.H."/>
            <person name="Heuer A."/>
            <person name="Rast P."/>
            <person name="Oberbeckmann S."/>
            <person name="Bunk B."/>
            <person name="Jeske O."/>
            <person name="Meyerdierks A."/>
            <person name="Storesund J.E."/>
            <person name="Kallscheuer N."/>
            <person name="Luecker S."/>
            <person name="Lage O.M."/>
            <person name="Pohl T."/>
            <person name="Merkel B.J."/>
            <person name="Hornburger P."/>
            <person name="Mueller R.-W."/>
            <person name="Bruemmer F."/>
            <person name="Labrenz M."/>
            <person name="Spormann A.M."/>
            <person name="Op den Camp H."/>
            <person name="Overmann J."/>
            <person name="Amann R."/>
            <person name="Jetten M.S.M."/>
            <person name="Mascher T."/>
            <person name="Medema M.H."/>
            <person name="Devos D.P."/>
            <person name="Kaster A.-K."/>
            <person name="Ovreas L."/>
            <person name="Rohde M."/>
            <person name="Galperin M.Y."/>
            <person name="Jogler C."/>
        </authorList>
    </citation>
    <scope>NUCLEOTIDE SEQUENCE [LARGE SCALE GENOMIC DNA]</scope>
    <source>
        <strain evidence="11 12">Pla85_3_4</strain>
    </source>
</reference>
<evidence type="ECO:0000313" key="11">
    <source>
        <dbReference type="EMBL" id="QDU95490.1"/>
    </source>
</evidence>
<dbReference type="AlphaFoldDB" id="A0A518DUI4"/>
<dbReference type="SMART" id="SM00220">
    <property type="entry name" value="S_TKc"/>
    <property type="match status" value="1"/>
</dbReference>
<dbReference type="GO" id="GO:0004674">
    <property type="term" value="F:protein serine/threonine kinase activity"/>
    <property type="evidence" value="ECO:0007669"/>
    <property type="project" value="UniProtKB-KW"/>
</dbReference>
<evidence type="ECO:0000256" key="2">
    <source>
        <dbReference type="ARBA" id="ARBA00022527"/>
    </source>
</evidence>
<name>A0A518DUI4_9BACT</name>
<dbReference type="OrthoDB" id="6111975at2"/>
<dbReference type="FunFam" id="1.10.510.10:FF:000021">
    <property type="entry name" value="Serine/threonine protein kinase"/>
    <property type="match status" value="1"/>
</dbReference>
<dbReference type="Gene3D" id="1.10.510.10">
    <property type="entry name" value="Transferase(Phosphotransferase) domain 1"/>
    <property type="match status" value="1"/>
</dbReference>
<dbReference type="Gene3D" id="3.30.200.20">
    <property type="entry name" value="Phosphorylase Kinase, domain 1"/>
    <property type="match status" value="1"/>
</dbReference>
<evidence type="ECO:0000256" key="3">
    <source>
        <dbReference type="ARBA" id="ARBA00022679"/>
    </source>
</evidence>
<gene>
    <name evidence="11" type="primary">prkC_6</name>
    <name evidence="11" type="ORF">Pla8534_33050</name>
</gene>
<feature type="transmembrane region" description="Helical" evidence="9">
    <location>
        <begin position="333"/>
        <end position="356"/>
    </location>
</feature>
<evidence type="ECO:0000256" key="5">
    <source>
        <dbReference type="ARBA" id="ARBA00022777"/>
    </source>
</evidence>
<dbReference type="SUPFAM" id="SSF56112">
    <property type="entry name" value="Protein kinase-like (PK-like)"/>
    <property type="match status" value="1"/>
</dbReference>
<dbReference type="CDD" id="cd14014">
    <property type="entry name" value="STKc_PknB_like"/>
    <property type="match status" value="1"/>
</dbReference>
<sequence>MSDSSTPTERSAPPDPDLSGRRIGDYQLLRRLGRGGMADVYLAEQVSLARKVALKVLRHSLSTDATYVHRFAKEARAAANLIHPGIVQIYEVGCIDGVHFIAQEYVPGLNLGELLKRRGPLAASQAVSILRQVGAALHRAAEQGVVHRDIKPDNIMLSQQGEVKVADFGLARVADDVNLTQAGVTMGTPLYMSPEQVEGKQLDARSDLYSFGVTCYHLLAGRPPFEGDTALAVAVQHLHNEAARLDSFRPDLPDDLCRIVHRLMTRSIKSRYQSASEMLRELRALPIAEEESEWPNLLDGWNSSELQAVADARRQATQQLAAVMKTNPNRRSAMVAGGLALAAAIAAVVIGGLIAWSQRPDSLLAYDPNDLPKIERQSNAQDQYYYATLIGTEEALLSVSRFFPPEANATNQYYSRRATQRLAELYLQADQTTAALQSFQVLARLSATEEEFRAYGLAGEAVVYDRLGKAEQVNEKLRELIPLRRRLEGPMSDEVTRLITKYNGSSS</sequence>
<dbReference type="Pfam" id="PF00069">
    <property type="entry name" value="Pkinase"/>
    <property type="match status" value="1"/>
</dbReference>
<keyword evidence="9" id="KW-0812">Transmembrane</keyword>
<dbReference type="EC" id="2.7.11.1" evidence="1"/>
<evidence type="ECO:0000259" key="10">
    <source>
        <dbReference type="PROSITE" id="PS50011"/>
    </source>
</evidence>
<evidence type="ECO:0000256" key="1">
    <source>
        <dbReference type="ARBA" id="ARBA00012513"/>
    </source>
</evidence>
<dbReference type="InterPro" id="IPR008271">
    <property type="entry name" value="Ser/Thr_kinase_AS"/>
</dbReference>
<feature type="region of interest" description="Disordered" evidence="8">
    <location>
        <begin position="1"/>
        <end position="22"/>
    </location>
</feature>
<keyword evidence="9" id="KW-1133">Transmembrane helix</keyword>
<keyword evidence="12" id="KW-1185">Reference proteome</keyword>